<reference evidence="3" key="1">
    <citation type="submission" date="2012-06" db="EMBL/GenBank/DDBJ databases">
        <title>The genome sequence of Coniosporium apollinis CBS 100218.</title>
        <authorList>
            <consortium name="The Broad Institute Genome Sequencing Platform"/>
            <person name="Cuomo C."/>
            <person name="Gorbushina A."/>
            <person name="Noack S."/>
            <person name="Walker B."/>
            <person name="Young S.K."/>
            <person name="Zeng Q."/>
            <person name="Gargeya S."/>
            <person name="Fitzgerald M."/>
            <person name="Haas B."/>
            <person name="Abouelleil A."/>
            <person name="Alvarado L."/>
            <person name="Arachchi H.M."/>
            <person name="Berlin A.M."/>
            <person name="Chapman S.B."/>
            <person name="Goldberg J."/>
            <person name="Griggs A."/>
            <person name="Gujja S."/>
            <person name="Hansen M."/>
            <person name="Howarth C."/>
            <person name="Imamovic A."/>
            <person name="Larimer J."/>
            <person name="McCowan C."/>
            <person name="Montmayeur A."/>
            <person name="Murphy C."/>
            <person name="Neiman D."/>
            <person name="Pearson M."/>
            <person name="Priest M."/>
            <person name="Roberts A."/>
            <person name="Saif S."/>
            <person name="Shea T."/>
            <person name="Sisk P."/>
            <person name="Sykes S."/>
            <person name="Wortman J."/>
            <person name="Nusbaum C."/>
            <person name="Birren B."/>
        </authorList>
    </citation>
    <scope>NUCLEOTIDE SEQUENCE [LARGE SCALE GENOMIC DNA]</scope>
    <source>
        <strain evidence="3">CBS 100218</strain>
    </source>
</reference>
<evidence type="ECO:0000313" key="3">
    <source>
        <dbReference type="Proteomes" id="UP000016924"/>
    </source>
</evidence>
<dbReference type="HOGENOM" id="CLU_1440975_0_0_1"/>
<dbReference type="EMBL" id="JH767557">
    <property type="protein sequence ID" value="EON61878.1"/>
    <property type="molecule type" value="Genomic_DNA"/>
</dbReference>
<protein>
    <recommendedName>
        <fullName evidence="4">Carbohydrate-binding module family 19 domain-containing protein</fullName>
    </recommendedName>
</protein>
<keyword evidence="3" id="KW-1185">Reference proteome</keyword>
<feature type="signal peptide" evidence="1">
    <location>
        <begin position="1"/>
        <end position="19"/>
    </location>
</feature>
<sequence length="188" mass="19400">MHFFTSVFVATCVLSVASAVPTLTERSSAQCPGMSHLKPEHGCSSGFVGCVEYAKASEVCNGPKRFYNDCSALPGSGSFYRCASNGFIGCTTNANICATSSAPPSNPPPTTGNAPTSPPAAGWSCPPGTWYAKKSECPSGFVGCTSQSPQVCDNGPQRYFGSCPPNHGNYYNCANGFVGCTTNTAICG</sequence>
<organism evidence="2 3">
    <name type="scientific">Coniosporium apollinis (strain CBS 100218)</name>
    <name type="common">Rock-inhabiting black yeast</name>
    <dbReference type="NCBI Taxonomy" id="1168221"/>
    <lineage>
        <taxon>Eukaryota</taxon>
        <taxon>Fungi</taxon>
        <taxon>Dikarya</taxon>
        <taxon>Ascomycota</taxon>
        <taxon>Pezizomycotina</taxon>
        <taxon>Dothideomycetes</taxon>
        <taxon>Dothideomycetes incertae sedis</taxon>
        <taxon>Coniosporium</taxon>
    </lineage>
</organism>
<evidence type="ECO:0000256" key="1">
    <source>
        <dbReference type="SAM" id="SignalP"/>
    </source>
</evidence>
<dbReference type="Proteomes" id="UP000016924">
    <property type="component" value="Unassembled WGS sequence"/>
</dbReference>
<name>R7YJ12_CONA1</name>
<evidence type="ECO:0000313" key="2">
    <source>
        <dbReference type="EMBL" id="EON61878.1"/>
    </source>
</evidence>
<gene>
    <name evidence="2" type="ORF">W97_01096</name>
</gene>
<accession>R7YJ12</accession>
<feature type="chain" id="PRO_5004450495" description="Carbohydrate-binding module family 19 domain-containing protein" evidence="1">
    <location>
        <begin position="20"/>
        <end position="188"/>
    </location>
</feature>
<dbReference type="STRING" id="1168221.R7YJ12"/>
<keyword evidence="1" id="KW-0732">Signal</keyword>
<dbReference type="OrthoDB" id="3692311at2759"/>
<dbReference type="GeneID" id="19898407"/>
<evidence type="ECO:0008006" key="4">
    <source>
        <dbReference type="Google" id="ProtNLM"/>
    </source>
</evidence>
<dbReference type="RefSeq" id="XP_007777195.1">
    <property type="nucleotide sequence ID" value="XM_007779005.1"/>
</dbReference>
<dbReference type="AlphaFoldDB" id="R7YJ12"/>
<proteinExistence type="predicted"/>